<name>A0ACC1TAN2_9APHY</name>
<gene>
    <name evidence="1" type="ORF">NM688_g1802</name>
</gene>
<sequence length="494" mass="56133">MTTTAQDADIPSVLRQAWSTWSATSRLLDSTTFRRKQFGALLDNCRDIMQQSALYFHEDSQTDVLVDVKDAATRIETASKIVKNLLTTVIRKGFLWSVMHAAKLNGEFEDCEKYLEETFTWLRKIALDTRKFKLSCAVDVDQHDLSRMLESFPDGEKLAKALQGQEPRNVHRTVPEILVALRKHTQARAKRNEPPLPEDTFIEQASAVLSHWCQIADSAAVRPFVISSVEVDFDVRDRIGKGSFAYVYKGYWNGILVAVKQIRPDRAHIDSEHQRKEFRHEVITWSNLAHPNVLAFYGACLEAEVPFLLMEYCPFGHITRYLEEHPDADRMRLSQEVAAGLAHLHSQHIVHADVKPPDFGLALQLHRLDERSTFSQYMNQRRGTRLYMAPEVQRGGAPGLEADVWSLGLTIWQMFSGEVPFGNYLQSEHVADAVAQNAENVLKRPDQLVNDEAWAIMQRCWSADSAVRPRAKEVQDGLRAPVVGSGRKDGRICR</sequence>
<proteinExistence type="predicted"/>
<comment type="caution">
    <text evidence="1">The sequence shown here is derived from an EMBL/GenBank/DDBJ whole genome shotgun (WGS) entry which is preliminary data.</text>
</comment>
<reference evidence="1" key="1">
    <citation type="submission" date="2022-07" db="EMBL/GenBank/DDBJ databases">
        <title>Genome Sequence of Phlebia brevispora.</title>
        <authorList>
            <person name="Buettner E."/>
        </authorList>
    </citation>
    <scope>NUCLEOTIDE SEQUENCE</scope>
    <source>
        <strain evidence="1">MPL23</strain>
    </source>
</reference>
<dbReference type="EMBL" id="JANHOG010000207">
    <property type="protein sequence ID" value="KAJ3556827.1"/>
    <property type="molecule type" value="Genomic_DNA"/>
</dbReference>
<evidence type="ECO:0000313" key="1">
    <source>
        <dbReference type="EMBL" id="KAJ3556827.1"/>
    </source>
</evidence>
<accession>A0ACC1TAN2</accession>
<organism evidence="1 2">
    <name type="scientific">Phlebia brevispora</name>
    <dbReference type="NCBI Taxonomy" id="194682"/>
    <lineage>
        <taxon>Eukaryota</taxon>
        <taxon>Fungi</taxon>
        <taxon>Dikarya</taxon>
        <taxon>Basidiomycota</taxon>
        <taxon>Agaricomycotina</taxon>
        <taxon>Agaricomycetes</taxon>
        <taxon>Polyporales</taxon>
        <taxon>Meruliaceae</taxon>
        <taxon>Phlebia</taxon>
    </lineage>
</organism>
<dbReference type="Proteomes" id="UP001148662">
    <property type="component" value="Unassembled WGS sequence"/>
</dbReference>
<keyword evidence="2" id="KW-1185">Reference proteome</keyword>
<evidence type="ECO:0000313" key="2">
    <source>
        <dbReference type="Proteomes" id="UP001148662"/>
    </source>
</evidence>
<protein>
    <submittedName>
        <fullName evidence="1">Uncharacterized protein</fullName>
    </submittedName>
</protein>